<dbReference type="InterPro" id="IPR057774">
    <property type="entry name" value="D8C_UMOD/GP2/OIT3-like"/>
</dbReference>
<evidence type="ECO:0000256" key="3">
    <source>
        <dbReference type="SAM" id="SignalP"/>
    </source>
</evidence>
<name>A0AAN9BH39_9CAEN</name>
<keyword evidence="6" id="KW-1185">Reference proteome</keyword>
<sequence>MSVSAYFVVVFVGLHHLAPMSGAIFPTFTFKDVKQSDVLFTDYALFDISAQNVLRCANQCSLHIGCEVFTFTFTQGRLETGGCRGYSAEFNASESGVLTRPGAETYKMDQCFWIPYTVLDDFRRYVNHTLTPEDDPDIGHCDLKLGWYRVLINGSNAVIPTRRVQANQCGSNFPHYLDLQGNAMPNRGHELESRVCVGRYRFFDSWGSCVRPKPVTVRNCGAFYLYKLNSLTSCSAAYCAEPSK</sequence>
<organism evidence="5 6">
    <name type="scientific">Littorina saxatilis</name>
    <dbReference type="NCBI Taxonomy" id="31220"/>
    <lineage>
        <taxon>Eukaryota</taxon>
        <taxon>Metazoa</taxon>
        <taxon>Spiralia</taxon>
        <taxon>Lophotrochozoa</taxon>
        <taxon>Mollusca</taxon>
        <taxon>Gastropoda</taxon>
        <taxon>Caenogastropoda</taxon>
        <taxon>Littorinimorpha</taxon>
        <taxon>Littorinoidea</taxon>
        <taxon>Littorinidae</taxon>
        <taxon>Littorina</taxon>
    </lineage>
</organism>
<evidence type="ECO:0000256" key="2">
    <source>
        <dbReference type="ARBA" id="ARBA00023157"/>
    </source>
</evidence>
<protein>
    <recommendedName>
        <fullName evidence="4">UMOD/GP2/OIT3-like D8C domain-containing protein</fullName>
    </recommendedName>
</protein>
<feature type="chain" id="PRO_5042918436" description="UMOD/GP2/OIT3-like D8C domain-containing protein" evidence="3">
    <location>
        <begin position="24"/>
        <end position="244"/>
    </location>
</feature>
<accession>A0AAN9BH39</accession>
<feature type="signal peptide" evidence="3">
    <location>
        <begin position="1"/>
        <end position="23"/>
    </location>
</feature>
<evidence type="ECO:0000256" key="1">
    <source>
        <dbReference type="ARBA" id="ARBA00022729"/>
    </source>
</evidence>
<dbReference type="Pfam" id="PF23283">
    <property type="entry name" value="D8C_UMOD"/>
    <property type="match status" value="1"/>
</dbReference>
<dbReference type="Proteomes" id="UP001374579">
    <property type="component" value="Unassembled WGS sequence"/>
</dbReference>
<reference evidence="5 6" key="1">
    <citation type="submission" date="2024-02" db="EMBL/GenBank/DDBJ databases">
        <title>Chromosome-scale genome assembly of the rough periwinkle Littorina saxatilis.</title>
        <authorList>
            <person name="De Jode A."/>
            <person name="Faria R."/>
            <person name="Formenti G."/>
            <person name="Sims Y."/>
            <person name="Smith T.P."/>
            <person name="Tracey A."/>
            <person name="Wood J.M.D."/>
            <person name="Zagrodzka Z.B."/>
            <person name="Johannesson K."/>
            <person name="Butlin R.K."/>
            <person name="Leder E.H."/>
        </authorList>
    </citation>
    <scope>NUCLEOTIDE SEQUENCE [LARGE SCALE GENOMIC DNA]</scope>
    <source>
        <strain evidence="5">Snail1</strain>
        <tissue evidence="5">Muscle</tissue>
    </source>
</reference>
<evidence type="ECO:0000313" key="6">
    <source>
        <dbReference type="Proteomes" id="UP001374579"/>
    </source>
</evidence>
<evidence type="ECO:0000313" key="5">
    <source>
        <dbReference type="EMBL" id="KAK7105630.1"/>
    </source>
</evidence>
<keyword evidence="1 3" id="KW-0732">Signal</keyword>
<comment type="caution">
    <text evidence="5">The sequence shown here is derived from an EMBL/GenBank/DDBJ whole genome shotgun (WGS) entry which is preliminary data.</text>
</comment>
<keyword evidence="2" id="KW-1015">Disulfide bond</keyword>
<dbReference type="AlphaFoldDB" id="A0AAN9BH39"/>
<dbReference type="EMBL" id="JBAMIC010000007">
    <property type="protein sequence ID" value="KAK7105630.1"/>
    <property type="molecule type" value="Genomic_DNA"/>
</dbReference>
<feature type="domain" description="UMOD/GP2/OIT3-like D8C" evidence="4">
    <location>
        <begin position="148"/>
        <end position="240"/>
    </location>
</feature>
<gene>
    <name evidence="5" type="ORF">V1264_016989</name>
</gene>
<proteinExistence type="predicted"/>
<evidence type="ECO:0000259" key="4">
    <source>
        <dbReference type="Pfam" id="PF23283"/>
    </source>
</evidence>